<gene>
    <name evidence="2" type="ORF">PsAD2_00739</name>
</gene>
<keyword evidence="1" id="KW-1133">Transmembrane helix</keyword>
<reference evidence="2 3" key="1">
    <citation type="journal article" date="2016" name="Front. Microbiol.">
        <title>Comparative Genomic Analysis Reveals a Diverse Repertoire of Genes Involved in Prokaryote-Eukaryote Interactions within the Pseudovibrio Genus.</title>
        <authorList>
            <person name="Romano S."/>
            <person name="Fernandez-Guerra A."/>
            <person name="Reen F.J."/>
            <person name="Glockner F.O."/>
            <person name="Crowley S.P."/>
            <person name="O'Sullivan O."/>
            <person name="Cotter P.D."/>
            <person name="Adams C."/>
            <person name="Dobson A.D."/>
            <person name="O'Gara F."/>
        </authorList>
    </citation>
    <scope>NUCLEOTIDE SEQUENCE [LARGE SCALE GENOMIC DNA]</scope>
    <source>
        <strain evidence="2 3">Ad2</strain>
    </source>
</reference>
<dbReference type="InterPro" id="IPR019201">
    <property type="entry name" value="DUF2065"/>
</dbReference>
<feature type="transmembrane region" description="Helical" evidence="1">
    <location>
        <begin position="44"/>
        <end position="63"/>
    </location>
</feature>
<evidence type="ECO:0000313" key="3">
    <source>
        <dbReference type="Proteomes" id="UP000076577"/>
    </source>
</evidence>
<evidence type="ECO:0000313" key="2">
    <source>
        <dbReference type="EMBL" id="KZL21445.1"/>
    </source>
</evidence>
<dbReference type="OrthoDB" id="9815199at2"/>
<dbReference type="STRING" id="989403.SAMN05421798_10611"/>
<accession>A0A166AQZ7</accession>
<organism evidence="2 3">
    <name type="scientific">Pseudovibrio axinellae</name>
    <dbReference type="NCBI Taxonomy" id="989403"/>
    <lineage>
        <taxon>Bacteria</taxon>
        <taxon>Pseudomonadati</taxon>
        <taxon>Pseudomonadota</taxon>
        <taxon>Alphaproteobacteria</taxon>
        <taxon>Hyphomicrobiales</taxon>
        <taxon>Stappiaceae</taxon>
        <taxon>Pseudovibrio</taxon>
    </lineage>
</organism>
<dbReference type="Pfam" id="PF09838">
    <property type="entry name" value="DUF2065"/>
    <property type="match status" value="1"/>
</dbReference>
<name>A0A166AQZ7_9HYPH</name>
<dbReference type="PATRIC" id="fig|989403.3.peg.786"/>
<sequence>MIDLIVALGLVLVIEGVVYALAPGHLKEFMRKAQEIPDQSLRLGGVAAMALGVLIVWLVRSLTG</sequence>
<evidence type="ECO:0008006" key="4">
    <source>
        <dbReference type="Google" id="ProtNLM"/>
    </source>
</evidence>
<dbReference type="Proteomes" id="UP000076577">
    <property type="component" value="Unassembled WGS sequence"/>
</dbReference>
<comment type="caution">
    <text evidence="2">The sequence shown here is derived from an EMBL/GenBank/DDBJ whole genome shotgun (WGS) entry which is preliminary data.</text>
</comment>
<keyword evidence="3" id="KW-1185">Reference proteome</keyword>
<keyword evidence="1" id="KW-0472">Membrane</keyword>
<proteinExistence type="predicted"/>
<dbReference type="PANTHER" id="PTHR38602">
    <property type="entry name" value="INNER MEMBRANE PROTEIN-RELATED"/>
    <property type="match status" value="1"/>
</dbReference>
<keyword evidence="1" id="KW-0812">Transmembrane</keyword>
<dbReference type="PANTHER" id="PTHR38602:SF1">
    <property type="entry name" value="INNER MEMBRANE PROTEIN"/>
    <property type="match status" value="1"/>
</dbReference>
<dbReference type="RefSeq" id="WP_068002325.1">
    <property type="nucleotide sequence ID" value="NZ_FOFM01000006.1"/>
</dbReference>
<dbReference type="AlphaFoldDB" id="A0A166AQZ7"/>
<dbReference type="EMBL" id="LMCB01000004">
    <property type="protein sequence ID" value="KZL21445.1"/>
    <property type="molecule type" value="Genomic_DNA"/>
</dbReference>
<evidence type="ECO:0000256" key="1">
    <source>
        <dbReference type="SAM" id="Phobius"/>
    </source>
</evidence>
<protein>
    <recommendedName>
        <fullName evidence="4">DUF2065 domain-containing protein</fullName>
    </recommendedName>
</protein>